<accession>A0A1C3NYQ2</accession>
<protein>
    <recommendedName>
        <fullName evidence="1">A-factor biosynthesis hotdog domain-containing protein</fullName>
    </recommendedName>
</protein>
<evidence type="ECO:0000313" key="3">
    <source>
        <dbReference type="Proteomes" id="UP000199013"/>
    </source>
</evidence>
<gene>
    <name evidence="2" type="ORF">FDG2_2992</name>
</gene>
<dbReference type="AlphaFoldDB" id="A0A1C3NYQ2"/>
<dbReference type="Pfam" id="PF03756">
    <property type="entry name" value="AfsA"/>
    <property type="match status" value="2"/>
</dbReference>
<reference evidence="3" key="1">
    <citation type="submission" date="2016-02" db="EMBL/GenBank/DDBJ databases">
        <authorList>
            <person name="Wibberg D."/>
        </authorList>
    </citation>
    <scope>NUCLEOTIDE SEQUENCE [LARGE SCALE GENOMIC DNA]</scope>
</reference>
<dbReference type="GO" id="GO:0016740">
    <property type="term" value="F:transferase activity"/>
    <property type="evidence" value="ECO:0007669"/>
    <property type="project" value="InterPro"/>
</dbReference>
<feature type="domain" description="A-factor biosynthesis hotdog" evidence="1">
    <location>
        <begin position="37"/>
        <end position="173"/>
    </location>
</feature>
<dbReference type="Proteomes" id="UP000199013">
    <property type="component" value="Unassembled WGS sequence"/>
</dbReference>
<dbReference type="EMBL" id="FLUV01001263">
    <property type="protein sequence ID" value="SBW22693.1"/>
    <property type="molecule type" value="Genomic_DNA"/>
</dbReference>
<feature type="domain" description="A-factor biosynthesis hotdog" evidence="1">
    <location>
        <begin position="212"/>
        <end position="335"/>
    </location>
</feature>
<dbReference type="NCBIfam" id="NF041195">
    <property type="entry name" value="ScbA_BarX_GamBu"/>
    <property type="match status" value="1"/>
</dbReference>
<dbReference type="InterPro" id="IPR047757">
    <property type="entry name" value="AfsA-like"/>
</dbReference>
<evidence type="ECO:0000259" key="1">
    <source>
        <dbReference type="Pfam" id="PF03756"/>
    </source>
</evidence>
<proteinExistence type="predicted"/>
<evidence type="ECO:0000313" key="2">
    <source>
        <dbReference type="EMBL" id="SBW22693.1"/>
    </source>
</evidence>
<keyword evidence="3" id="KW-1185">Reference proteome</keyword>
<name>A0A1C3NYQ2_9ACTN</name>
<organism evidence="2 3">
    <name type="scientific">Candidatus Protofrankia californiensis</name>
    <dbReference type="NCBI Taxonomy" id="1839754"/>
    <lineage>
        <taxon>Bacteria</taxon>
        <taxon>Bacillati</taxon>
        <taxon>Actinomycetota</taxon>
        <taxon>Actinomycetes</taxon>
        <taxon>Frankiales</taxon>
        <taxon>Frankiaceae</taxon>
        <taxon>Protofrankia</taxon>
    </lineage>
</organism>
<sequence length="366" mass="38527">MTLVETSAIESSLLSLVPGSDPPVPAPRFSRTVDRALVHRHAVSEVFITDLVETGSDSCLVGAQLPISHSYFLDSVRRPAPYDICLLTECARQACTYIAHERFGVPMGWVFMMTGMSTKLAGHVEVGVGDRPAELAMSARTQAMVSGTRLRGMKASIDVSVDSLPVGTISGEGRYLSAEEYEFLRRGERTGSVPSSRSLDDVPAGIRVPPNLVGRCDPRNVMLVDAHRTAIGVAAKLGVSGRHATLFDHPLDHYPGMALVEASVQAALLAVGLAGSTGTGLRAVGLDAGFSRFAELDDEVAVAARPHPSIDGTTGATTVDVSFEQKAVRLADIQVVLADPTLQADAIDQADVTRRAMAAAAVGGTV</sequence>
<dbReference type="InterPro" id="IPR005509">
    <property type="entry name" value="AfsA_hotdog_dom"/>
</dbReference>